<evidence type="ECO:0000313" key="2">
    <source>
        <dbReference type="Proteomes" id="UP000198756"/>
    </source>
</evidence>
<proteinExistence type="predicted"/>
<dbReference type="STRING" id="279824.SAMN03080617_02485"/>
<keyword evidence="2" id="KW-1185">Reference proteome</keyword>
<dbReference type="InterPro" id="IPR011250">
    <property type="entry name" value="OMP/PagP_B-barrel"/>
</dbReference>
<dbReference type="Proteomes" id="UP000198756">
    <property type="component" value="Unassembled WGS sequence"/>
</dbReference>
<protein>
    <recommendedName>
        <fullName evidence="3">Outer membrane protein beta-barrel domain-containing protein</fullName>
    </recommendedName>
</protein>
<dbReference type="SUPFAM" id="SSF56925">
    <property type="entry name" value="OMPA-like"/>
    <property type="match status" value="1"/>
</dbReference>
<name>A0A1G5YDW7_9BACT</name>
<dbReference type="Gene3D" id="2.40.160.20">
    <property type="match status" value="1"/>
</dbReference>
<accession>A0A1G5YDW7</accession>
<organism evidence="1 2">
    <name type="scientific">Algoriphagus alkaliphilus</name>
    <dbReference type="NCBI Taxonomy" id="279824"/>
    <lineage>
        <taxon>Bacteria</taxon>
        <taxon>Pseudomonadati</taxon>
        <taxon>Bacteroidota</taxon>
        <taxon>Cytophagia</taxon>
        <taxon>Cytophagales</taxon>
        <taxon>Cyclobacteriaceae</taxon>
        <taxon>Algoriphagus</taxon>
    </lineage>
</organism>
<reference evidence="2" key="1">
    <citation type="submission" date="2016-10" db="EMBL/GenBank/DDBJ databases">
        <authorList>
            <person name="Varghese N."/>
            <person name="Submissions S."/>
        </authorList>
    </citation>
    <scope>NUCLEOTIDE SEQUENCE [LARGE SCALE GENOMIC DNA]</scope>
    <source>
        <strain evidence="2">DSM 22703</strain>
    </source>
</reference>
<dbReference type="EMBL" id="FMXE01000016">
    <property type="protein sequence ID" value="SDA80969.1"/>
    <property type="molecule type" value="Genomic_DNA"/>
</dbReference>
<gene>
    <name evidence="1" type="ORF">SAMN03080617_02485</name>
</gene>
<evidence type="ECO:0008006" key="3">
    <source>
        <dbReference type="Google" id="ProtNLM"/>
    </source>
</evidence>
<dbReference type="OrthoDB" id="945117at2"/>
<sequence length="143" mass="16283">MLDIFSFSTENTINGQEFTNGLNRFGFGPFVRRYFPVKEWVAFYGQAELGYSFGKTEQTFASFPNQNSERSTNAFNLRGTLGLAFFPTNWMSVDLSMNPLSFSHSVNRNEVGSTFADQNTNSFNLNLNSQSFYIGAHFFLNKK</sequence>
<evidence type="ECO:0000313" key="1">
    <source>
        <dbReference type="EMBL" id="SDA80969.1"/>
    </source>
</evidence>
<dbReference type="AlphaFoldDB" id="A0A1G5YDW7"/>